<evidence type="ECO:0000313" key="4">
    <source>
        <dbReference type="EMBL" id="NYE72240.1"/>
    </source>
</evidence>
<evidence type="ECO:0000256" key="1">
    <source>
        <dbReference type="ARBA" id="ARBA00022679"/>
    </source>
</evidence>
<feature type="domain" description="N-acetyltransferase" evidence="3">
    <location>
        <begin position="2"/>
        <end position="158"/>
    </location>
</feature>
<sequence>MTEIRLARPDDAAAVAQIWYDGWQQAHRGRVPDELVEVRTRESFDTRAAALVEETSVADRDGTIIGFIMINNDEVEQVYVAEAGRGTGIADTLLAEAERRIAAGGHSRAWLAVVADNTRARRFYERNGWTDEGLFDHLAPGPDGPIPVPCHRYAKPLTT</sequence>
<dbReference type="CDD" id="cd04301">
    <property type="entry name" value="NAT_SF"/>
    <property type="match status" value="1"/>
</dbReference>
<dbReference type="AlphaFoldDB" id="A0A7Y9LD00"/>
<keyword evidence="5" id="KW-1185">Reference proteome</keyword>
<keyword evidence="2" id="KW-0012">Acyltransferase</keyword>
<dbReference type="PANTHER" id="PTHR43877:SF2">
    <property type="entry name" value="AMINOALKYLPHOSPHONATE N-ACETYLTRANSFERASE-RELATED"/>
    <property type="match status" value="1"/>
</dbReference>
<dbReference type="RefSeq" id="WP_179752900.1">
    <property type="nucleotide sequence ID" value="NZ_JACCBU010000001.1"/>
</dbReference>
<keyword evidence="4" id="KW-0689">Ribosomal protein</keyword>
<dbReference type="Proteomes" id="UP000569914">
    <property type="component" value="Unassembled WGS sequence"/>
</dbReference>
<protein>
    <submittedName>
        <fullName evidence="4">Ribosomal protein S18 acetylase RimI-like enzyme</fullName>
    </submittedName>
</protein>
<reference evidence="4 5" key="1">
    <citation type="submission" date="2020-07" db="EMBL/GenBank/DDBJ databases">
        <title>Sequencing the genomes of 1000 actinobacteria strains.</title>
        <authorList>
            <person name="Klenk H.-P."/>
        </authorList>
    </citation>
    <scope>NUCLEOTIDE SEQUENCE [LARGE SCALE GENOMIC DNA]</scope>
    <source>
        <strain evidence="4 5">DSM 22083</strain>
    </source>
</reference>
<dbReference type="GO" id="GO:0005840">
    <property type="term" value="C:ribosome"/>
    <property type="evidence" value="ECO:0007669"/>
    <property type="project" value="UniProtKB-KW"/>
</dbReference>
<evidence type="ECO:0000256" key="2">
    <source>
        <dbReference type="ARBA" id="ARBA00023315"/>
    </source>
</evidence>
<dbReference type="SUPFAM" id="SSF55729">
    <property type="entry name" value="Acyl-CoA N-acyltransferases (Nat)"/>
    <property type="match status" value="1"/>
</dbReference>
<dbReference type="InterPro" id="IPR000182">
    <property type="entry name" value="GNAT_dom"/>
</dbReference>
<accession>A0A7Y9LD00</accession>
<dbReference type="GO" id="GO:0016747">
    <property type="term" value="F:acyltransferase activity, transferring groups other than amino-acyl groups"/>
    <property type="evidence" value="ECO:0007669"/>
    <property type="project" value="InterPro"/>
</dbReference>
<keyword evidence="1" id="KW-0808">Transferase</keyword>
<proteinExistence type="predicted"/>
<dbReference type="PROSITE" id="PS51186">
    <property type="entry name" value="GNAT"/>
    <property type="match status" value="1"/>
</dbReference>
<dbReference type="InterPro" id="IPR016181">
    <property type="entry name" value="Acyl_CoA_acyltransferase"/>
</dbReference>
<name>A0A7Y9LD00_9ACTN</name>
<evidence type="ECO:0000313" key="5">
    <source>
        <dbReference type="Proteomes" id="UP000569914"/>
    </source>
</evidence>
<dbReference type="InterPro" id="IPR050832">
    <property type="entry name" value="Bact_Acetyltransf"/>
</dbReference>
<organism evidence="4 5">
    <name type="scientific">Microlunatus parietis</name>
    <dbReference type="NCBI Taxonomy" id="682979"/>
    <lineage>
        <taxon>Bacteria</taxon>
        <taxon>Bacillati</taxon>
        <taxon>Actinomycetota</taxon>
        <taxon>Actinomycetes</taxon>
        <taxon>Propionibacteriales</taxon>
        <taxon>Propionibacteriaceae</taxon>
        <taxon>Microlunatus</taxon>
    </lineage>
</organism>
<dbReference type="Gene3D" id="3.40.630.30">
    <property type="match status" value="1"/>
</dbReference>
<evidence type="ECO:0000259" key="3">
    <source>
        <dbReference type="PROSITE" id="PS51186"/>
    </source>
</evidence>
<dbReference type="PANTHER" id="PTHR43877">
    <property type="entry name" value="AMINOALKYLPHOSPHONATE N-ACETYLTRANSFERASE-RELATED-RELATED"/>
    <property type="match status" value="1"/>
</dbReference>
<comment type="caution">
    <text evidence="4">The sequence shown here is derived from an EMBL/GenBank/DDBJ whole genome shotgun (WGS) entry which is preliminary data.</text>
</comment>
<dbReference type="EMBL" id="JACCBU010000001">
    <property type="protein sequence ID" value="NYE72240.1"/>
    <property type="molecule type" value="Genomic_DNA"/>
</dbReference>
<dbReference type="Pfam" id="PF00583">
    <property type="entry name" value="Acetyltransf_1"/>
    <property type="match status" value="1"/>
</dbReference>
<gene>
    <name evidence="4" type="ORF">BKA15_003569</name>
</gene>
<keyword evidence="4" id="KW-0687">Ribonucleoprotein</keyword>